<dbReference type="InterPro" id="IPR021889">
    <property type="entry name" value="DUF3500"/>
</dbReference>
<dbReference type="RefSeq" id="WP_158564247.1">
    <property type="nucleotide sequence ID" value="NZ_POTW01000070.1"/>
</dbReference>
<reference evidence="1 2" key="1">
    <citation type="submission" date="2018-01" db="EMBL/GenBank/DDBJ databases">
        <title>Draft genome sequence of Jiangella sp. GTF31.</title>
        <authorList>
            <person name="Sahin N."/>
            <person name="Ay H."/>
            <person name="Saygin H."/>
        </authorList>
    </citation>
    <scope>NUCLEOTIDE SEQUENCE [LARGE SCALE GENOMIC DNA]</scope>
    <source>
        <strain evidence="1 2">GTF31</strain>
    </source>
</reference>
<keyword evidence="2" id="KW-1185">Reference proteome</keyword>
<evidence type="ECO:0008006" key="3">
    <source>
        <dbReference type="Google" id="ProtNLM"/>
    </source>
</evidence>
<evidence type="ECO:0000313" key="2">
    <source>
        <dbReference type="Proteomes" id="UP000248764"/>
    </source>
</evidence>
<sequence length="115" mass="12099">MTRAATAFLAALDPDQLDRAHAPFDAGDRRTFTYLPRSRPGVALGDLGDGARSAALELLAGGLSAAGLADARAIIDLETVLGAVERAAGVTTWQRRQPGLYWFRVYGTPGAATWG</sequence>
<accession>A0A2W2B4P6</accession>
<dbReference type="EMBL" id="POTW01000070">
    <property type="protein sequence ID" value="PZF80982.1"/>
    <property type="molecule type" value="Genomic_DNA"/>
</dbReference>
<proteinExistence type="predicted"/>
<organism evidence="1 2">
    <name type="scientific">Jiangella anatolica</name>
    <dbReference type="NCBI Taxonomy" id="2670374"/>
    <lineage>
        <taxon>Bacteria</taxon>
        <taxon>Bacillati</taxon>
        <taxon>Actinomycetota</taxon>
        <taxon>Actinomycetes</taxon>
        <taxon>Jiangellales</taxon>
        <taxon>Jiangellaceae</taxon>
        <taxon>Jiangella</taxon>
    </lineage>
</organism>
<dbReference type="PANTHER" id="PTHR37489">
    <property type="entry name" value="DUF3500 DOMAIN-CONTAINING PROTEIN"/>
    <property type="match status" value="1"/>
</dbReference>
<name>A0A2W2B4P6_9ACTN</name>
<protein>
    <recommendedName>
        <fullName evidence="3">DUF3500 domain-containing protein</fullName>
    </recommendedName>
</protein>
<dbReference type="Proteomes" id="UP000248764">
    <property type="component" value="Unassembled WGS sequence"/>
</dbReference>
<feature type="non-terminal residue" evidence="1">
    <location>
        <position position="115"/>
    </location>
</feature>
<evidence type="ECO:0000313" key="1">
    <source>
        <dbReference type="EMBL" id="PZF80982.1"/>
    </source>
</evidence>
<dbReference type="Pfam" id="PF12006">
    <property type="entry name" value="DUF3500"/>
    <property type="match status" value="1"/>
</dbReference>
<dbReference type="PANTHER" id="PTHR37489:SF1">
    <property type="entry name" value="DUF3500 DOMAIN-CONTAINING PROTEIN"/>
    <property type="match status" value="1"/>
</dbReference>
<dbReference type="AlphaFoldDB" id="A0A2W2B4P6"/>
<comment type="caution">
    <text evidence="1">The sequence shown here is derived from an EMBL/GenBank/DDBJ whole genome shotgun (WGS) entry which is preliminary data.</text>
</comment>
<gene>
    <name evidence="1" type="ORF">C1I92_23395</name>
</gene>